<evidence type="ECO:0000313" key="9">
    <source>
        <dbReference type="Proteomes" id="UP001283361"/>
    </source>
</evidence>
<dbReference type="PANTHER" id="PTHR22950:SF703">
    <property type="entry name" value="AMINO ACID TRANSPORTER TRANSMEMBRANE DOMAIN-CONTAINING PROTEIN"/>
    <property type="match status" value="1"/>
</dbReference>
<accession>A0AAE0YR09</accession>
<dbReference type="FunFam" id="1.20.1740.10:FF:000052">
    <property type="entry name" value="Lysine histidine transporter-like 3"/>
    <property type="match status" value="1"/>
</dbReference>
<feature type="transmembrane region" description="Helical" evidence="6">
    <location>
        <begin position="332"/>
        <end position="358"/>
    </location>
</feature>
<feature type="compositionally biased region" description="Basic and acidic residues" evidence="5">
    <location>
        <begin position="82"/>
        <end position="91"/>
    </location>
</feature>
<dbReference type="GO" id="GO:0015179">
    <property type="term" value="F:L-amino acid transmembrane transporter activity"/>
    <property type="evidence" value="ECO:0007669"/>
    <property type="project" value="TreeGrafter"/>
</dbReference>
<evidence type="ECO:0000256" key="6">
    <source>
        <dbReference type="SAM" id="Phobius"/>
    </source>
</evidence>
<feature type="transmembrane region" description="Helical" evidence="6">
    <location>
        <begin position="558"/>
        <end position="575"/>
    </location>
</feature>
<gene>
    <name evidence="8" type="ORF">RRG08_006308</name>
</gene>
<dbReference type="EMBL" id="JAWDGP010005687">
    <property type="protein sequence ID" value="KAK3753925.1"/>
    <property type="molecule type" value="Genomic_DNA"/>
</dbReference>
<feature type="transmembrane region" description="Helical" evidence="6">
    <location>
        <begin position="518"/>
        <end position="537"/>
    </location>
</feature>
<dbReference type="PANTHER" id="PTHR22950">
    <property type="entry name" value="AMINO ACID TRANSPORTER"/>
    <property type="match status" value="1"/>
</dbReference>
<keyword evidence="2 6" id="KW-0812">Transmembrane</keyword>
<feature type="transmembrane region" description="Helical" evidence="6">
    <location>
        <begin position="287"/>
        <end position="311"/>
    </location>
</feature>
<comment type="caution">
    <text evidence="8">The sequence shown here is derived from an EMBL/GenBank/DDBJ whole genome shotgun (WGS) entry which is preliminary data.</text>
</comment>
<dbReference type="Pfam" id="PF01490">
    <property type="entry name" value="Aa_trans"/>
    <property type="match status" value="1"/>
</dbReference>
<feature type="transmembrane region" description="Helical" evidence="6">
    <location>
        <begin position="477"/>
        <end position="498"/>
    </location>
</feature>
<protein>
    <recommendedName>
        <fullName evidence="7">Amino acid transporter transmembrane domain-containing protein</fullName>
    </recommendedName>
</protein>
<feature type="domain" description="Amino acid transporter transmembrane" evidence="7">
    <location>
        <begin position="253"/>
        <end position="629"/>
    </location>
</feature>
<organism evidence="8 9">
    <name type="scientific">Elysia crispata</name>
    <name type="common">lettuce slug</name>
    <dbReference type="NCBI Taxonomy" id="231223"/>
    <lineage>
        <taxon>Eukaryota</taxon>
        <taxon>Metazoa</taxon>
        <taxon>Spiralia</taxon>
        <taxon>Lophotrochozoa</taxon>
        <taxon>Mollusca</taxon>
        <taxon>Gastropoda</taxon>
        <taxon>Heterobranchia</taxon>
        <taxon>Euthyneura</taxon>
        <taxon>Panpulmonata</taxon>
        <taxon>Sacoglossa</taxon>
        <taxon>Placobranchoidea</taxon>
        <taxon>Plakobranchidae</taxon>
        <taxon>Elysia</taxon>
    </lineage>
</organism>
<evidence type="ECO:0000313" key="8">
    <source>
        <dbReference type="EMBL" id="KAK3753925.1"/>
    </source>
</evidence>
<keyword evidence="3 6" id="KW-1133">Transmembrane helix</keyword>
<feature type="transmembrane region" description="Helical" evidence="6">
    <location>
        <begin position="581"/>
        <end position="603"/>
    </location>
</feature>
<dbReference type="GO" id="GO:0005774">
    <property type="term" value="C:vacuolar membrane"/>
    <property type="evidence" value="ECO:0007669"/>
    <property type="project" value="TreeGrafter"/>
</dbReference>
<keyword evidence="9" id="KW-1185">Reference proteome</keyword>
<dbReference type="Proteomes" id="UP001283361">
    <property type="component" value="Unassembled WGS sequence"/>
</dbReference>
<feature type="transmembrane region" description="Helical" evidence="6">
    <location>
        <begin position="378"/>
        <end position="395"/>
    </location>
</feature>
<comment type="subcellular location">
    <subcellularLocation>
        <location evidence="1">Membrane</location>
        <topology evidence="1">Multi-pass membrane protein</topology>
    </subcellularLocation>
</comment>
<evidence type="ECO:0000256" key="3">
    <source>
        <dbReference type="ARBA" id="ARBA00022989"/>
    </source>
</evidence>
<evidence type="ECO:0000256" key="5">
    <source>
        <dbReference type="SAM" id="MobiDB-lite"/>
    </source>
</evidence>
<sequence>MKLLSLYRDLGKANGLWQFYDSSQSHVRSLETLGVSSDTYGVILTTLVLSRRPQTYGLSGRERDRHKTLLCPNTEGTGVKYRPSDTVREPPNESPRPLNNEAYAHLKNRPKNTLMQVVKTKLRCPKWRKCRGWMLSDEYDIHSKSKGGSHLLCVGNVSEKLVKSLWELDAIGISSVSESKDSVLDTFNSSISYEGGIVDVMYNGTVAIQFVSLAAREGFDSGHSSEERNVSSVKLLWDLEKEGQCLPGDRPKGLTMLTTIVFLVGEMAGSGTFAIPKALSDSGWSGVIIILAMAGASAYTAVLLGRCLVIIRERHVEYRGHVRRPYPAIGQTAFSSTCRCLITVFVDITVFGICVAYLLLVSENISHMVARLGVRISYFYWLVAVAMVLCPLSWFGSPKDFCFIAVSAAVATGLACVIILIQMARDAQQVPPAFHAPVRFKMILMAFGTISLGFGGHPGIPTILADMKHPERAEISIALAFLIMRVIYLPLALLGFLVYGSNLDTNVLLTISPGPMIFAVQILMSLHLLSGFVLVINPLCQEGEDLFNIPLRFGVWRVLFRRALVAIILFAALTIPHVGIVISFIGGSTFAALAFIFPPMFYLRLCSMKGDWDNIEVPLHEKVICVEIMVVGG</sequence>
<name>A0AAE0YR09_9GAST</name>
<evidence type="ECO:0000256" key="2">
    <source>
        <dbReference type="ARBA" id="ARBA00022692"/>
    </source>
</evidence>
<dbReference type="AlphaFoldDB" id="A0AAE0YR09"/>
<feature type="transmembrane region" description="Helical" evidence="6">
    <location>
        <begin position="443"/>
        <end position="465"/>
    </location>
</feature>
<keyword evidence="4 6" id="KW-0472">Membrane</keyword>
<dbReference type="InterPro" id="IPR013057">
    <property type="entry name" value="AA_transpt_TM"/>
</dbReference>
<feature type="transmembrane region" description="Helical" evidence="6">
    <location>
        <begin position="402"/>
        <end position="423"/>
    </location>
</feature>
<proteinExistence type="predicted"/>
<evidence type="ECO:0000256" key="1">
    <source>
        <dbReference type="ARBA" id="ARBA00004141"/>
    </source>
</evidence>
<evidence type="ECO:0000259" key="7">
    <source>
        <dbReference type="Pfam" id="PF01490"/>
    </source>
</evidence>
<reference evidence="8" key="1">
    <citation type="journal article" date="2023" name="G3 (Bethesda)">
        <title>A reference genome for the long-term kleptoplast-retaining sea slug Elysia crispata morphotype clarki.</title>
        <authorList>
            <person name="Eastman K.E."/>
            <person name="Pendleton A.L."/>
            <person name="Shaikh M.A."/>
            <person name="Suttiyut T."/>
            <person name="Ogas R."/>
            <person name="Tomko P."/>
            <person name="Gavelis G."/>
            <person name="Widhalm J.R."/>
            <person name="Wisecaver J.H."/>
        </authorList>
    </citation>
    <scope>NUCLEOTIDE SEQUENCE</scope>
    <source>
        <strain evidence="8">ECLA1</strain>
    </source>
</reference>
<feature type="region of interest" description="Disordered" evidence="5">
    <location>
        <begin position="72"/>
        <end position="98"/>
    </location>
</feature>
<evidence type="ECO:0000256" key="4">
    <source>
        <dbReference type="ARBA" id="ARBA00023136"/>
    </source>
</evidence>